<dbReference type="Proteomes" id="UP000236197">
    <property type="component" value="Unassembled WGS sequence"/>
</dbReference>
<dbReference type="Pfam" id="PF00990">
    <property type="entry name" value="GGDEF"/>
    <property type="match status" value="1"/>
</dbReference>
<dbReference type="NCBIfam" id="TIGR00254">
    <property type="entry name" value="GGDEF"/>
    <property type="match status" value="1"/>
</dbReference>
<dbReference type="Gene3D" id="3.10.450.50">
    <property type="match status" value="1"/>
</dbReference>
<organism evidence="2 3">
    <name type="scientific">Enteroscipio rubneri</name>
    <dbReference type="NCBI Taxonomy" id="2070686"/>
    <lineage>
        <taxon>Bacteria</taxon>
        <taxon>Bacillati</taxon>
        <taxon>Actinomycetota</taxon>
        <taxon>Coriobacteriia</taxon>
        <taxon>Eggerthellales</taxon>
        <taxon>Eggerthellaceae</taxon>
        <taxon>Enteroscipio</taxon>
    </lineage>
</organism>
<dbReference type="OrthoDB" id="23692at2"/>
<dbReference type="InterPro" id="IPR000160">
    <property type="entry name" value="GGDEF_dom"/>
</dbReference>
<dbReference type="SUPFAM" id="SSF55073">
    <property type="entry name" value="Nucleotide cyclase"/>
    <property type="match status" value="1"/>
</dbReference>
<dbReference type="InterPro" id="IPR043128">
    <property type="entry name" value="Rev_trsase/Diguanyl_cyclase"/>
</dbReference>
<gene>
    <name evidence="2" type="ORF">C2L71_06445</name>
</gene>
<dbReference type="GO" id="GO:1902201">
    <property type="term" value="P:negative regulation of bacterial-type flagellum-dependent cell motility"/>
    <property type="evidence" value="ECO:0007669"/>
    <property type="project" value="TreeGrafter"/>
</dbReference>
<dbReference type="SUPFAM" id="SSF54427">
    <property type="entry name" value="NTF2-like"/>
    <property type="match status" value="1"/>
</dbReference>
<dbReference type="InterPro" id="IPR032710">
    <property type="entry name" value="NTF2-like_dom_sf"/>
</dbReference>
<evidence type="ECO:0000313" key="3">
    <source>
        <dbReference type="Proteomes" id="UP000236197"/>
    </source>
</evidence>
<dbReference type="RefSeq" id="WP_103264967.1">
    <property type="nucleotide sequence ID" value="NZ_CABMLE010000006.1"/>
</dbReference>
<keyword evidence="3" id="KW-1185">Reference proteome</keyword>
<reference evidence="3" key="1">
    <citation type="submission" date="2018-01" db="EMBL/GenBank/DDBJ databases">
        <title>Rubneribacter badeniensis gen. nov., sp. nov., and Colonibacter rubneri, gen. nov., sp. nov., WGS of new members of the Eggerthellaceae.</title>
        <authorList>
            <person name="Danylec N."/>
            <person name="Stoll D.A."/>
            <person name="Doetsch A."/>
            <person name="Kulling S.E."/>
            <person name="Huch M."/>
        </authorList>
    </citation>
    <scope>NUCLEOTIDE SEQUENCE [LARGE SCALE GENOMIC DNA]</scope>
    <source>
        <strain evidence="3">ResAG-96</strain>
    </source>
</reference>
<dbReference type="PANTHER" id="PTHR45138">
    <property type="entry name" value="REGULATORY COMPONENTS OF SENSORY TRANSDUCTION SYSTEM"/>
    <property type="match status" value="1"/>
</dbReference>
<sequence>MRETMDRAWLAEAVELARELAHAYLIEPSEENVQFIAGAMDPQLLSLIGTGKHEFYADIASFFEGLERDQQEAQGVVFEILDEYYEPRPIGCDSCLVIGTLWVRERPDRPKPLLVEMDTRFTIVFRREGGRWLLTHLHHSTPNLDQRRDEYYPKTATEQANAALEYSKALERRAELDSMTELLNHAAFEKHVAAALIEGAEDNAFFMIDLDNFKTVNDTLGHPEGDRVIEEFADVLEQVFPRDALVGRMGGDEFAVFSTNPLSADDAEAKARELIETWCDRSAQRAVELGCSVGIVRVVRGRTFFDLYRAADQALYASKGNGKACFSW</sequence>
<dbReference type="CDD" id="cd01949">
    <property type="entry name" value="GGDEF"/>
    <property type="match status" value="1"/>
</dbReference>
<evidence type="ECO:0000259" key="1">
    <source>
        <dbReference type="PROSITE" id="PS50887"/>
    </source>
</evidence>
<dbReference type="AlphaFoldDB" id="A0A2K2UBS3"/>
<dbReference type="PANTHER" id="PTHR45138:SF9">
    <property type="entry name" value="DIGUANYLATE CYCLASE DGCM-RELATED"/>
    <property type="match status" value="1"/>
</dbReference>
<evidence type="ECO:0000313" key="2">
    <source>
        <dbReference type="EMBL" id="PNV67682.1"/>
    </source>
</evidence>
<dbReference type="Gene3D" id="3.30.70.270">
    <property type="match status" value="1"/>
</dbReference>
<dbReference type="GO" id="GO:0043709">
    <property type="term" value="P:cell adhesion involved in single-species biofilm formation"/>
    <property type="evidence" value="ECO:0007669"/>
    <property type="project" value="TreeGrafter"/>
</dbReference>
<dbReference type="GO" id="GO:0052621">
    <property type="term" value="F:diguanylate cyclase activity"/>
    <property type="evidence" value="ECO:0007669"/>
    <property type="project" value="TreeGrafter"/>
</dbReference>
<dbReference type="EMBL" id="PPEK01000006">
    <property type="protein sequence ID" value="PNV67682.1"/>
    <property type="molecule type" value="Genomic_DNA"/>
</dbReference>
<proteinExistence type="predicted"/>
<feature type="domain" description="GGDEF" evidence="1">
    <location>
        <begin position="201"/>
        <end position="328"/>
    </location>
</feature>
<dbReference type="InterPro" id="IPR050469">
    <property type="entry name" value="Diguanylate_Cyclase"/>
</dbReference>
<dbReference type="InterPro" id="IPR029787">
    <property type="entry name" value="Nucleotide_cyclase"/>
</dbReference>
<dbReference type="Pfam" id="PF13474">
    <property type="entry name" value="SnoaL_3"/>
    <property type="match status" value="1"/>
</dbReference>
<dbReference type="PROSITE" id="PS50887">
    <property type="entry name" value="GGDEF"/>
    <property type="match status" value="1"/>
</dbReference>
<dbReference type="SMART" id="SM00267">
    <property type="entry name" value="GGDEF"/>
    <property type="match status" value="1"/>
</dbReference>
<accession>A0A2K2UBS3</accession>
<dbReference type="InterPro" id="IPR037401">
    <property type="entry name" value="SnoaL-like"/>
</dbReference>
<name>A0A2K2UBS3_9ACTN</name>
<protein>
    <submittedName>
        <fullName evidence="2">Diguanylate cyclase</fullName>
    </submittedName>
</protein>
<comment type="caution">
    <text evidence="2">The sequence shown here is derived from an EMBL/GenBank/DDBJ whole genome shotgun (WGS) entry which is preliminary data.</text>
</comment>
<dbReference type="GO" id="GO:0005886">
    <property type="term" value="C:plasma membrane"/>
    <property type="evidence" value="ECO:0007669"/>
    <property type="project" value="TreeGrafter"/>
</dbReference>